<comment type="subunit">
    <text evidence="10">Component of the Sec protein translocase complex. Heterotrimer consisting of SecY, SecE and SecG subunits. The heterotrimers can form oligomers, although 1 heterotrimer is thought to be able to translocate proteins. Interacts with the ribosome. Interacts with SecDF, and other proteins may be involved. Interacts with SecA.</text>
</comment>
<comment type="function">
    <text evidence="10 11">The central subunit of the protein translocation channel SecYEG. Consists of two halves formed by TMs 1-5 and 6-10. These two domains form a lateral gate at the front which open onto the bilayer between TMs 2 and 7, and are clamped together by SecE at the back. The channel is closed by both a pore ring composed of hydrophobic SecY resides and a short helix (helix 2A) on the extracellular side of the membrane which forms a plug. The plug probably moves laterally to allow the channel to open. The ring and the pore may move independently.</text>
</comment>
<dbReference type="InterPro" id="IPR023201">
    <property type="entry name" value="SecY_dom_sf"/>
</dbReference>
<evidence type="ECO:0000256" key="9">
    <source>
        <dbReference type="ARBA" id="ARBA00039733"/>
    </source>
</evidence>
<feature type="transmembrane region" description="Helical" evidence="10">
    <location>
        <begin position="75"/>
        <end position="97"/>
    </location>
</feature>
<evidence type="ECO:0000256" key="12">
    <source>
        <dbReference type="RuleBase" id="RU003484"/>
    </source>
</evidence>
<keyword evidence="8 10" id="KW-0472">Membrane</keyword>
<evidence type="ECO:0000256" key="2">
    <source>
        <dbReference type="ARBA" id="ARBA00005751"/>
    </source>
</evidence>
<evidence type="ECO:0000313" key="15">
    <source>
        <dbReference type="Proteomes" id="UP000218775"/>
    </source>
</evidence>
<comment type="subcellular location">
    <subcellularLocation>
        <location evidence="10">Cell membrane</location>
        <topology evidence="10">Multi-pass membrane protein</topology>
    </subcellularLocation>
    <subcellularLocation>
        <location evidence="1 12">Membrane</location>
        <topology evidence="1 12">Multi-pass membrane protein</topology>
    </subcellularLocation>
</comment>
<dbReference type="PROSITE" id="PS00755">
    <property type="entry name" value="SECY_1"/>
    <property type="match status" value="1"/>
</dbReference>
<comment type="similarity">
    <text evidence="2 10 13">Belongs to the SecY/SEC61-alpha family.</text>
</comment>
<feature type="transmembrane region" description="Helical" evidence="10">
    <location>
        <begin position="383"/>
        <end position="405"/>
    </location>
</feature>
<organism evidence="14 15">
    <name type="scientific">Aerophobetes bacterium</name>
    <dbReference type="NCBI Taxonomy" id="2030807"/>
    <lineage>
        <taxon>Bacteria</taxon>
        <taxon>Candidatus Aerophobota</taxon>
    </lineage>
</organism>
<keyword evidence="10" id="KW-1003">Cell membrane</keyword>
<dbReference type="GO" id="GO:0006605">
    <property type="term" value="P:protein targeting"/>
    <property type="evidence" value="ECO:0007669"/>
    <property type="project" value="UniProtKB-UniRule"/>
</dbReference>
<evidence type="ECO:0000256" key="6">
    <source>
        <dbReference type="ARBA" id="ARBA00022989"/>
    </source>
</evidence>
<reference evidence="15" key="1">
    <citation type="submission" date="2017-08" db="EMBL/GenBank/DDBJ databases">
        <title>A dynamic microbial community with high functional redundancy inhabits the cold, oxic subseafloor aquifer.</title>
        <authorList>
            <person name="Tully B.J."/>
            <person name="Wheat C.G."/>
            <person name="Glazer B.T."/>
            <person name="Huber J.A."/>
        </authorList>
    </citation>
    <scope>NUCLEOTIDE SEQUENCE [LARGE SCALE GENOMIC DNA]</scope>
</reference>
<evidence type="ECO:0000256" key="10">
    <source>
        <dbReference type="HAMAP-Rule" id="MF_01465"/>
    </source>
</evidence>
<evidence type="ECO:0000256" key="7">
    <source>
        <dbReference type="ARBA" id="ARBA00023010"/>
    </source>
</evidence>
<dbReference type="InterPro" id="IPR002208">
    <property type="entry name" value="SecY/SEC61-alpha"/>
</dbReference>
<dbReference type="EMBL" id="NVUK01000006">
    <property type="protein sequence ID" value="PCI78402.1"/>
    <property type="molecule type" value="Genomic_DNA"/>
</dbReference>
<feature type="transmembrane region" description="Helical" evidence="10">
    <location>
        <begin position="283"/>
        <end position="304"/>
    </location>
</feature>
<dbReference type="GO" id="GO:0065002">
    <property type="term" value="P:intracellular protein transmembrane transport"/>
    <property type="evidence" value="ECO:0007669"/>
    <property type="project" value="UniProtKB-UniRule"/>
</dbReference>
<evidence type="ECO:0000256" key="8">
    <source>
        <dbReference type="ARBA" id="ARBA00023136"/>
    </source>
</evidence>
<evidence type="ECO:0000256" key="1">
    <source>
        <dbReference type="ARBA" id="ARBA00004141"/>
    </source>
</evidence>
<dbReference type="GO" id="GO:0005886">
    <property type="term" value="C:plasma membrane"/>
    <property type="evidence" value="ECO:0007669"/>
    <property type="project" value="UniProtKB-SubCell"/>
</dbReference>
<dbReference type="InterPro" id="IPR030659">
    <property type="entry name" value="SecY_CS"/>
</dbReference>
<protein>
    <recommendedName>
        <fullName evidence="9 10">Protein translocase subunit SecY</fullName>
    </recommendedName>
</protein>
<dbReference type="AlphaFoldDB" id="A0A2A4X6V9"/>
<dbReference type="FunFam" id="1.10.3370.10:FF:000001">
    <property type="entry name" value="Preprotein translocase subunit SecY"/>
    <property type="match status" value="1"/>
</dbReference>
<dbReference type="HAMAP" id="MF_01465">
    <property type="entry name" value="SecY"/>
    <property type="match status" value="1"/>
</dbReference>
<evidence type="ECO:0000256" key="5">
    <source>
        <dbReference type="ARBA" id="ARBA00022927"/>
    </source>
</evidence>
<evidence type="ECO:0000256" key="3">
    <source>
        <dbReference type="ARBA" id="ARBA00022448"/>
    </source>
</evidence>
<dbReference type="PANTHER" id="PTHR10906">
    <property type="entry name" value="SECY/SEC61-ALPHA FAMILY MEMBER"/>
    <property type="match status" value="1"/>
</dbReference>
<feature type="transmembrane region" description="Helical" evidence="10">
    <location>
        <begin position="18"/>
        <end position="36"/>
    </location>
</feature>
<accession>A0A2A4X6V9</accession>
<feature type="transmembrane region" description="Helical" evidence="10">
    <location>
        <begin position="195"/>
        <end position="217"/>
    </location>
</feature>
<keyword evidence="3 10" id="KW-0813">Transport</keyword>
<dbReference type="PIRSF" id="PIRSF004557">
    <property type="entry name" value="SecY"/>
    <property type="match status" value="1"/>
</dbReference>
<dbReference type="InterPro" id="IPR026593">
    <property type="entry name" value="SecY"/>
</dbReference>
<feature type="transmembrane region" description="Helical" evidence="10">
    <location>
        <begin position="118"/>
        <end position="139"/>
    </location>
</feature>
<dbReference type="Proteomes" id="UP000218775">
    <property type="component" value="Unassembled WGS sequence"/>
</dbReference>
<evidence type="ECO:0000256" key="11">
    <source>
        <dbReference type="RuleBase" id="RU000537"/>
    </source>
</evidence>
<feature type="transmembrane region" description="Helical" evidence="10">
    <location>
        <begin position="324"/>
        <end position="342"/>
    </location>
</feature>
<evidence type="ECO:0000256" key="13">
    <source>
        <dbReference type="RuleBase" id="RU004349"/>
    </source>
</evidence>
<gene>
    <name evidence="10" type="primary">secY</name>
    <name evidence="14" type="ORF">COB21_00785</name>
</gene>
<dbReference type="Pfam" id="PF00344">
    <property type="entry name" value="SecY"/>
    <property type="match status" value="1"/>
</dbReference>
<feature type="transmembrane region" description="Helical" evidence="10">
    <location>
        <begin position="159"/>
        <end position="183"/>
    </location>
</feature>
<keyword evidence="6 10" id="KW-1133">Transmembrane helix</keyword>
<dbReference type="SUPFAM" id="SSF103491">
    <property type="entry name" value="Preprotein translocase SecY subunit"/>
    <property type="match status" value="1"/>
</dbReference>
<sequence>MLQGIRQIFSLPELRKRIFFTLLMLAVCRVGAYISIPTVNSELVETVFKHLTGGVQNLFQLVDIFSGGAFSRLTIFALGVGPYISASIVMQVLTAVMPSLQREMRENSDVGRKKLAKWTRLLTVVFALVQSIMYARFAFSFNIQYPGIVLDSVASITLFGIPILFYLITVAAMTAGCLLLMWIGEQISEKGIGNGISLIISVGILSSLPSIVGRIIQQLNLDSQESGQLTLISVLMLCVIFVVIITGTILIVQGVRKIPLQYARRIVGRKESQGGSSHIPLKVNYAGVIPVIFAASILVFPATLAQLSKVEWLTRIASYLSPGQWAYTIAYVVLILLFTYVWTATQFQPAQIASDMKKNGAFIPGIKQGKHTQDFLEGTMNRITLIGAVSLAFIAILPTLIAKFLYIDASISQFFGGTSLLILVGVALDTSQQIESHLIMKRYDGFMKKRRI</sequence>
<dbReference type="GO" id="GO:0043952">
    <property type="term" value="P:protein transport by the Sec complex"/>
    <property type="evidence" value="ECO:0007669"/>
    <property type="project" value="UniProtKB-UniRule"/>
</dbReference>
<keyword evidence="4 10" id="KW-0812">Transmembrane</keyword>
<dbReference type="NCBIfam" id="TIGR00967">
    <property type="entry name" value="3a0501s007"/>
    <property type="match status" value="1"/>
</dbReference>
<dbReference type="PRINTS" id="PR00303">
    <property type="entry name" value="SECYTRNLCASE"/>
</dbReference>
<proteinExistence type="inferred from homology"/>
<dbReference type="Gene3D" id="1.10.3370.10">
    <property type="entry name" value="SecY subunit domain"/>
    <property type="match status" value="1"/>
</dbReference>
<keyword evidence="7 10" id="KW-0811">Translocation</keyword>
<feature type="transmembrane region" description="Helical" evidence="10">
    <location>
        <begin position="229"/>
        <end position="255"/>
    </location>
</feature>
<evidence type="ECO:0000256" key="4">
    <source>
        <dbReference type="ARBA" id="ARBA00022692"/>
    </source>
</evidence>
<dbReference type="PROSITE" id="PS00756">
    <property type="entry name" value="SECY_2"/>
    <property type="match status" value="1"/>
</dbReference>
<feature type="transmembrane region" description="Helical" evidence="10">
    <location>
        <begin position="411"/>
        <end position="431"/>
    </location>
</feature>
<comment type="caution">
    <text evidence="14">The sequence shown here is derived from an EMBL/GenBank/DDBJ whole genome shotgun (WGS) entry which is preliminary data.</text>
</comment>
<evidence type="ECO:0000313" key="14">
    <source>
        <dbReference type="EMBL" id="PCI78402.1"/>
    </source>
</evidence>
<keyword evidence="5 10" id="KW-0653">Protein transport</keyword>
<name>A0A2A4X6V9_UNCAE</name>